<protein>
    <submittedName>
        <fullName evidence="1">Uncharacterized protein</fullName>
    </submittedName>
</protein>
<accession>A0A7W7ZCD9</accession>
<reference evidence="1 2" key="1">
    <citation type="submission" date="2020-08" db="EMBL/GenBank/DDBJ databases">
        <title>Genomic Encyclopedia of Type Strains, Phase IV (KMG-V): Genome sequencing to study the core and pangenomes of soil and plant-associated prokaryotes.</title>
        <authorList>
            <person name="Whitman W."/>
        </authorList>
    </citation>
    <scope>NUCLEOTIDE SEQUENCE [LARGE SCALE GENOMIC DNA]</scope>
    <source>
        <strain evidence="1 2">M8UP14</strain>
    </source>
</reference>
<comment type="caution">
    <text evidence="1">The sequence shown here is derived from an EMBL/GenBank/DDBJ whole genome shotgun (WGS) entry which is preliminary data.</text>
</comment>
<dbReference type="RefSeq" id="WP_184215815.1">
    <property type="nucleotide sequence ID" value="NZ_JACHIP010000002.1"/>
</dbReference>
<sequence length="146" mass="15535">MASVNAAAIRAADTLLRGVGGRQVLLRTPAPAIPNDDGEQLGLSTPQFQDFPITPVIYRRIRPRLPSSVAATQSPAPQYELLISATAVNALIGSQEYNSAAKLFNTACGILIDGVLLNIESANYSELGGAAYLYRLLLRAPQALRT</sequence>
<dbReference type="AlphaFoldDB" id="A0A7W7ZCD9"/>
<dbReference type="Proteomes" id="UP000540989">
    <property type="component" value="Unassembled WGS sequence"/>
</dbReference>
<keyword evidence="2" id="KW-1185">Reference proteome</keyword>
<evidence type="ECO:0000313" key="1">
    <source>
        <dbReference type="EMBL" id="MBB5057232.1"/>
    </source>
</evidence>
<organism evidence="1 2">
    <name type="scientific">Granulicella aggregans</name>
    <dbReference type="NCBI Taxonomy" id="474949"/>
    <lineage>
        <taxon>Bacteria</taxon>
        <taxon>Pseudomonadati</taxon>
        <taxon>Acidobacteriota</taxon>
        <taxon>Terriglobia</taxon>
        <taxon>Terriglobales</taxon>
        <taxon>Acidobacteriaceae</taxon>
        <taxon>Granulicella</taxon>
    </lineage>
</organism>
<name>A0A7W7ZCD9_9BACT</name>
<proteinExistence type="predicted"/>
<evidence type="ECO:0000313" key="2">
    <source>
        <dbReference type="Proteomes" id="UP000540989"/>
    </source>
</evidence>
<dbReference type="EMBL" id="JACHIP010000002">
    <property type="protein sequence ID" value="MBB5057232.1"/>
    <property type="molecule type" value="Genomic_DNA"/>
</dbReference>
<gene>
    <name evidence="1" type="ORF">HDF16_001917</name>
</gene>